<comment type="caution">
    <text evidence="2">The sequence shown here is derived from an EMBL/GenBank/DDBJ whole genome shotgun (WGS) entry which is preliminary data.</text>
</comment>
<protein>
    <recommendedName>
        <fullName evidence="4">HTH cro/C1-type domain-containing protein</fullName>
    </recommendedName>
</protein>
<name>C0E6A2_9CORY</name>
<reference evidence="2 3" key="1">
    <citation type="submission" date="2009-01" db="EMBL/GenBank/DDBJ databases">
        <authorList>
            <person name="Fulton L."/>
            <person name="Clifton S."/>
            <person name="Chinwalla A.T."/>
            <person name="Mitreva M."/>
            <person name="Sodergren E."/>
            <person name="Weinstock G."/>
            <person name="Clifton S."/>
            <person name="Dooling D.J."/>
            <person name="Fulton B."/>
            <person name="Minx P."/>
            <person name="Pepin K.H."/>
            <person name="Johnson M."/>
            <person name="Bhonagiri V."/>
            <person name="Nash W.E."/>
            <person name="Mardis E.R."/>
            <person name="Wilson R.K."/>
        </authorList>
    </citation>
    <scope>NUCLEOTIDE SEQUENCE [LARGE SCALE GENOMIC DNA]</scope>
    <source>
        <strain evidence="2 3">ATCC 33806</strain>
    </source>
</reference>
<dbReference type="HOGENOM" id="CLU_170134_0_0_11"/>
<feature type="region of interest" description="Disordered" evidence="1">
    <location>
        <begin position="1"/>
        <end position="25"/>
    </location>
</feature>
<evidence type="ECO:0000256" key="1">
    <source>
        <dbReference type="SAM" id="MobiDB-lite"/>
    </source>
</evidence>
<dbReference type="AlphaFoldDB" id="C0E6A2"/>
<accession>C0E6A2</accession>
<sequence>MKEWIASLPGSPRPTPAAQAAGIDPSTISRQLKRGRLSAENVIILCRCFGKSPLDGLAETGYILHTDIEGVGVDEALEIATNKQIRDEVIRRIKVD</sequence>
<dbReference type="EMBL" id="ACEB01000042">
    <property type="protein sequence ID" value="EEG25943.1"/>
    <property type="molecule type" value="Genomic_DNA"/>
</dbReference>
<proteinExistence type="predicted"/>
<gene>
    <name evidence="2" type="ORF">CORMATOL_02535</name>
</gene>
<organism evidence="2 3">
    <name type="scientific">Corynebacterium matruchotii ATCC 33806</name>
    <dbReference type="NCBI Taxonomy" id="566549"/>
    <lineage>
        <taxon>Bacteria</taxon>
        <taxon>Bacillati</taxon>
        <taxon>Actinomycetota</taxon>
        <taxon>Actinomycetes</taxon>
        <taxon>Mycobacteriales</taxon>
        <taxon>Corynebacteriaceae</taxon>
        <taxon>Corynebacterium</taxon>
    </lineage>
</organism>
<evidence type="ECO:0000313" key="2">
    <source>
        <dbReference type="EMBL" id="EEG25943.1"/>
    </source>
</evidence>
<evidence type="ECO:0008006" key="4">
    <source>
        <dbReference type="Google" id="ProtNLM"/>
    </source>
</evidence>
<dbReference type="Proteomes" id="UP000006247">
    <property type="component" value="Unassembled WGS sequence"/>
</dbReference>
<evidence type="ECO:0000313" key="3">
    <source>
        <dbReference type="Proteomes" id="UP000006247"/>
    </source>
</evidence>